<dbReference type="RefSeq" id="WP_110327962.1">
    <property type="nucleotide sequence ID" value="NZ_CP191362.1"/>
</dbReference>
<evidence type="ECO:0000313" key="3">
    <source>
        <dbReference type="Proteomes" id="UP000247515"/>
    </source>
</evidence>
<feature type="domain" description="YchJ-like middle NTF2-like" evidence="1">
    <location>
        <begin position="48"/>
        <end position="148"/>
    </location>
</feature>
<sequence>MTADSPRAARPLDCPCGGAAPNLKAGAKPPRYAACCGRFIDGGELPATALELMRSRYTAYVLGDTAWLRASWDPATCPADLDANADAPEAPDAPRWLGLAIKRHETVDETHARVEFVARYKSGGRGHRLHELSRFTRGEDGRWRYVDGDVSDA</sequence>
<dbReference type="InterPro" id="IPR048469">
    <property type="entry name" value="YchJ-like_M"/>
</dbReference>
<dbReference type="Pfam" id="PF17775">
    <property type="entry name" value="YchJ_M-like"/>
    <property type="match status" value="1"/>
</dbReference>
<evidence type="ECO:0000259" key="1">
    <source>
        <dbReference type="Pfam" id="PF17775"/>
    </source>
</evidence>
<proteinExistence type="predicted"/>
<dbReference type="SUPFAM" id="SSF54427">
    <property type="entry name" value="NTF2-like"/>
    <property type="match status" value="1"/>
</dbReference>
<gene>
    <name evidence="2" type="ORF">C7400_111133</name>
</gene>
<name>A0ABX5MNP5_9BURK</name>
<organism evidence="2 3">
    <name type="scientific">Paraburkholderia tropica</name>
    <dbReference type="NCBI Taxonomy" id="92647"/>
    <lineage>
        <taxon>Bacteria</taxon>
        <taxon>Pseudomonadati</taxon>
        <taxon>Pseudomonadota</taxon>
        <taxon>Betaproteobacteria</taxon>
        <taxon>Burkholderiales</taxon>
        <taxon>Burkholderiaceae</taxon>
        <taxon>Paraburkholderia</taxon>
    </lineage>
</organism>
<reference evidence="2 3" key="1">
    <citation type="submission" date="2018-05" db="EMBL/GenBank/DDBJ databases">
        <title>Genomic Encyclopedia of Type Strains, Phase IV (KMG-V): Genome sequencing to study the core and pangenomes of soil and plant-associated prokaryotes.</title>
        <authorList>
            <person name="Whitman W."/>
        </authorList>
    </citation>
    <scope>NUCLEOTIDE SEQUENCE [LARGE SCALE GENOMIC DNA]</scope>
    <source>
        <strain evidence="2 3">SIr-6563</strain>
    </source>
</reference>
<accession>A0ABX5MNP5</accession>
<dbReference type="InterPro" id="IPR032710">
    <property type="entry name" value="NTF2-like_dom_sf"/>
</dbReference>
<dbReference type="Proteomes" id="UP000247515">
    <property type="component" value="Unassembled WGS sequence"/>
</dbReference>
<keyword evidence="3" id="KW-1185">Reference proteome</keyword>
<evidence type="ECO:0000313" key="2">
    <source>
        <dbReference type="EMBL" id="PXX14923.1"/>
    </source>
</evidence>
<dbReference type="EMBL" id="QJJV01000011">
    <property type="protein sequence ID" value="PXX14923.1"/>
    <property type="molecule type" value="Genomic_DNA"/>
</dbReference>
<dbReference type="NCBIfam" id="NF002502">
    <property type="entry name" value="PRK01842.1"/>
    <property type="match status" value="1"/>
</dbReference>
<dbReference type="Gene3D" id="3.10.450.50">
    <property type="match status" value="1"/>
</dbReference>
<comment type="caution">
    <text evidence="2">The sequence shown here is derived from an EMBL/GenBank/DDBJ whole genome shotgun (WGS) entry which is preliminary data.</text>
</comment>
<protein>
    <submittedName>
        <fullName evidence="2">SEC-C motif-containing protein</fullName>
    </submittedName>
</protein>